<evidence type="ECO:0000313" key="1">
    <source>
        <dbReference type="EMBL" id="QDS73731.1"/>
    </source>
</evidence>
<reference evidence="1 2" key="1">
    <citation type="submission" date="2019-07" db="EMBL/GenBank/DDBJ databases">
        <title>Finished genome of Venturia effusa.</title>
        <authorList>
            <person name="Young C.A."/>
            <person name="Cox M.P."/>
            <person name="Ganley A.R.D."/>
            <person name="David W.J."/>
        </authorList>
    </citation>
    <scope>NUCLEOTIDE SEQUENCE [LARGE SCALE GENOMIC DNA]</scope>
    <source>
        <strain evidence="2">albino</strain>
    </source>
</reference>
<accession>A0A517LDL5</accession>
<gene>
    <name evidence="1" type="ORF">FKW77_004432</name>
</gene>
<dbReference type="EMBL" id="CP042194">
    <property type="protein sequence ID" value="QDS73731.1"/>
    <property type="molecule type" value="Genomic_DNA"/>
</dbReference>
<sequence length="405" mass="45614">MSSCAVLSNLKGMVTKAEEFAAKVGKAKPTDEQWDDLLSQSLHFSNIALRLHKEVQYLKETRDSRAWKDCEPLRSQAHSLSTDLLASGRLKAQDIFRRNITIIFTGPKFSIFDREGTKTRKVLTSRRCDIIRNLSCNEIIAWAIAYSPTKWAGGTMASDIFQILIQNIEPYIVQPWPPTVREVLHNLVEDEAGLRTREYTAFLKALDKSVDEQRDFARPTKRKREGQDGTELLVMKDASVTTPAFVTPMEHFPANSERAGNASISDGNTPVISQIQQDIPCHASLEIDLNFHSTPEETSNHSSSLTSLSSLESREIEYKYSETPIDLIARVGEPLFSAVQSSKQWQFERGIGGERTDCLYALAPKDRSHDIALTLLVGHKMGTELIEELRMNYVNLTEAPNTRTR</sequence>
<proteinExistence type="predicted"/>
<dbReference type="OrthoDB" id="3763345at2759"/>
<dbReference type="AlphaFoldDB" id="A0A517LDL5"/>
<protein>
    <submittedName>
        <fullName evidence="1">Uncharacterized protein</fullName>
    </submittedName>
</protein>
<name>A0A517LDL5_9PEZI</name>
<organism evidence="1 2">
    <name type="scientific">Venturia effusa</name>
    <dbReference type="NCBI Taxonomy" id="50376"/>
    <lineage>
        <taxon>Eukaryota</taxon>
        <taxon>Fungi</taxon>
        <taxon>Dikarya</taxon>
        <taxon>Ascomycota</taxon>
        <taxon>Pezizomycotina</taxon>
        <taxon>Dothideomycetes</taxon>
        <taxon>Pleosporomycetidae</taxon>
        <taxon>Venturiales</taxon>
        <taxon>Venturiaceae</taxon>
        <taxon>Venturia</taxon>
    </lineage>
</organism>
<evidence type="ECO:0000313" key="2">
    <source>
        <dbReference type="Proteomes" id="UP000316270"/>
    </source>
</evidence>
<dbReference type="STRING" id="50376.A0A517LDL5"/>
<dbReference type="Proteomes" id="UP000316270">
    <property type="component" value="Chromosome 10"/>
</dbReference>
<keyword evidence="2" id="KW-1185">Reference proteome</keyword>